<dbReference type="Pfam" id="PF01381">
    <property type="entry name" value="HTH_3"/>
    <property type="match status" value="1"/>
</dbReference>
<protein>
    <submittedName>
        <fullName evidence="3">Helix-turn-helix domain-containing protein</fullName>
    </submittedName>
</protein>
<evidence type="ECO:0000256" key="1">
    <source>
        <dbReference type="ARBA" id="ARBA00023125"/>
    </source>
</evidence>
<evidence type="ECO:0000313" key="4">
    <source>
        <dbReference type="Proteomes" id="UP000782880"/>
    </source>
</evidence>
<dbReference type="GO" id="GO:0003677">
    <property type="term" value="F:DNA binding"/>
    <property type="evidence" value="ECO:0007669"/>
    <property type="project" value="UniProtKB-KW"/>
</dbReference>
<sequence length="200" mass="22947">MNLTNEQIGQRIKEVRTEKNITQTQLAKFLGKSLRTVQSYESGESRIFFDTVCSIANFLGVTPSYLLGFEEPQMQLNSLSDVIAVLYELNKKKELHFDVDIKHEQNDDGNFTASLIFRADNPDASLNGTLCYLLENFSSARTWSEEYWHNPKHMKSWMQEKTAQYAGTPLTDKPLYSADLSKYSLAELKAMTKEQLENLK</sequence>
<gene>
    <name evidence="3" type="ORF">K8V20_05575</name>
</gene>
<keyword evidence="1" id="KW-0238">DNA-binding</keyword>
<dbReference type="PANTHER" id="PTHR46558:SF11">
    <property type="entry name" value="HTH-TYPE TRANSCRIPTIONAL REGULATOR XRE"/>
    <property type="match status" value="1"/>
</dbReference>
<evidence type="ECO:0000313" key="3">
    <source>
        <dbReference type="EMBL" id="HJG28098.1"/>
    </source>
</evidence>
<feature type="domain" description="HTH cro/C1-type" evidence="2">
    <location>
        <begin position="12"/>
        <end position="66"/>
    </location>
</feature>
<dbReference type="InterPro" id="IPR001387">
    <property type="entry name" value="Cro/C1-type_HTH"/>
</dbReference>
<name>A0A921IK15_9FIRM</name>
<dbReference type="Proteomes" id="UP000782880">
    <property type="component" value="Unassembled WGS sequence"/>
</dbReference>
<evidence type="ECO:0000259" key="2">
    <source>
        <dbReference type="PROSITE" id="PS50943"/>
    </source>
</evidence>
<proteinExistence type="predicted"/>
<dbReference type="PANTHER" id="PTHR46558">
    <property type="entry name" value="TRACRIPTIONAL REGULATORY PROTEIN-RELATED-RELATED"/>
    <property type="match status" value="1"/>
</dbReference>
<comment type="caution">
    <text evidence="3">The sequence shown here is derived from an EMBL/GenBank/DDBJ whole genome shotgun (WGS) entry which is preliminary data.</text>
</comment>
<dbReference type="SMART" id="SM00530">
    <property type="entry name" value="HTH_XRE"/>
    <property type="match status" value="1"/>
</dbReference>
<dbReference type="AlphaFoldDB" id="A0A921IK15"/>
<dbReference type="CDD" id="cd00093">
    <property type="entry name" value="HTH_XRE"/>
    <property type="match status" value="1"/>
</dbReference>
<reference evidence="3" key="2">
    <citation type="submission" date="2021-09" db="EMBL/GenBank/DDBJ databases">
        <authorList>
            <person name="Gilroy R."/>
        </authorList>
    </citation>
    <scope>NUCLEOTIDE SEQUENCE</scope>
    <source>
        <strain evidence="3">ChiBcec21-2208</strain>
    </source>
</reference>
<dbReference type="EMBL" id="DYVE01000144">
    <property type="protein sequence ID" value="HJG28098.1"/>
    <property type="molecule type" value="Genomic_DNA"/>
</dbReference>
<accession>A0A921IK15</accession>
<dbReference type="InterPro" id="IPR010982">
    <property type="entry name" value="Lambda_DNA-bd_dom_sf"/>
</dbReference>
<dbReference type="Gene3D" id="1.10.260.40">
    <property type="entry name" value="lambda repressor-like DNA-binding domains"/>
    <property type="match status" value="1"/>
</dbReference>
<reference evidence="3" key="1">
    <citation type="journal article" date="2021" name="PeerJ">
        <title>Extensive microbial diversity within the chicken gut microbiome revealed by metagenomics and culture.</title>
        <authorList>
            <person name="Gilroy R."/>
            <person name="Ravi A."/>
            <person name="Getino M."/>
            <person name="Pursley I."/>
            <person name="Horton D.L."/>
            <person name="Alikhan N.F."/>
            <person name="Baker D."/>
            <person name="Gharbi K."/>
            <person name="Hall N."/>
            <person name="Watson M."/>
            <person name="Adriaenssens E.M."/>
            <person name="Foster-Nyarko E."/>
            <person name="Jarju S."/>
            <person name="Secka A."/>
            <person name="Antonio M."/>
            <person name="Oren A."/>
            <person name="Chaudhuri R.R."/>
            <person name="La Ragione R."/>
            <person name="Hildebrand F."/>
            <person name="Pallen M.J."/>
        </authorList>
    </citation>
    <scope>NUCLEOTIDE SEQUENCE</scope>
    <source>
        <strain evidence="3">ChiBcec21-2208</strain>
    </source>
</reference>
<organism evidence="3 4">
    <name type="scientific">Subdoligranulum variabile</name>
    <dbReference type="NCBI Taxonomy" id="214851"/>
    <lineage>
        <taxon>Bacteria</taxon>
        <taxon>Bacillati</taxon>
        <taxon>Bacillota</taxon>
        <taxon>Clostridia</taxon>
        <taxon>Eubacteriales</taxon>
        <taxon>Oscillospiraceae</taxon>
        <taxon>Subdoligranulum</taxon>
    </lineage>
</organism>
<dbReference type="SUPFAM" id="SSF47413">
    <property type="entry name" value="lambda repressor-like DNA-binding domains"/>
    <property type="match status" value="1"/>
</dbReference>
<dbReference type="PROSITE" id="PS50943">
    <property type="entry name" value="HTH_CROC1"/>
    <property type="match status" value="1"/>
</dbReference>